<keyword evidence="1" id="KW-1133">Transmembrane helix</keyword>
<name>A0A368UEA3_9STRE</name>
<keyword evidence="1" id="KW-0812">Transmembrane</keyword>
<gene>
    <name evidence="2" type="ORF">CAC02_09690</name>
</gene>
<feature type="transmembrane region" description="Helical" evidence="1">
    <location>
        <begin position="6"/>
        <end position="25"/>
    </location>
</feature>
<reference evidence="2 3" key="1">
    <citation type="journal article" date="2018" name="Sci. Rep.">
        <title>Network-guided genomic and metagenomic analysis of the faecal microbiota of the critically endangered kakapo.</title>
        <authorList>
            <person name="Waite D.W."/>
            <person name="Dsouza M."/>
            <person name="Sekiguchi Y."/>
            <person name="Hugenholtz P."/>
            <person name="Taylor M.W."/>
        </authorList>
    </citation>
    <scope>NUCLEOTIDE SEQUENCE [LARGE SCALE GENOMIC DNA]</scope>
    <source>
        <strain evidence="2 3">BI02</strain>
    </source>
</reference>
<evidence type="ECO:0000313" key="2">
    <source>
        <dbReference type="EMBL" id="RCW16235.1"/>
    </source>
</evidence>
<accession>A0A368UEA3</accession>
<dbReference type="EMBL" id="NETH01000062">
    <property type="protein sequence ID" value="RCW16235.1"/>
    <property type="molecule type" value="Genomic_DNA"/>
</dbReference>
<keyword evidence="1" id="KW-0472">Membrane</keyword>
<comment type="caution">
    <text evidence="2">The sequence shown here is derived from an EMBL/GenBank/DDBJ whole genome shotgun (WGS) entry which is preliminary data.</text>
</comment>
<feature type="transmembrane region" description="Helical" evidence="1">
    <location>
        <begin position="46"/>
        <end position="65"/>
    </location>
</feature>
<protein>
    <submittedName>
        <fullName evidence="2">Uncharacterized protein</fullName>
    </submittedName>
</protein>
<evidence type="ECO:0000313" key="3">
    <source>
        <dbReference type="Proteomes" id="UP000253215"/>
    </source>
</evidence>
<organism evidence="2 3">
    <name type="scientific">Streptococcus gallolyticus</name>
    <dbReference type="NCBI Taxonomy" id="315405"/>
    <lineage>
        <taxon>Bacteria</taxon>
        <taxon>Bacillati</taxon>
        <taxon>Bacillota</taxon>
        <taxon>Bacilli</taxon>
        <taxon>Lactobacillales</taxon>
        <taxon>Streptococcaceae</taxon>
        <taxon>Streptococcus</taxon>
    </lineage>
</organism>
<dbReference type="AlphaFoldDB" id="A0A368UEA3"/>
<dbReference type="Proteomes" id="UP000253215">
    <property type="component" value="Unassembled WGS sequence"/>
</dbReference>
<proteinExistence type="predicted"/>
<evidence type="ECO:0000256" key="1">
    <source>
        <dbReference type="SAM" id="Phobius"/>
    </source>
</evidence>
<sequence length="71" mass="8333">MYYSIFIILFCIILAIIFIDGFFIKKNNKASSYIIFLTCYGLSQKEANTSFLTLVCLLILLLIYYDNRDKK</sequence>